<proteinExistence type="predicted"/>
<dbReference type="Pfam" id="PF15880">
    <property type="entry name" value="NDUFV3"/>
    <property type="match status" value="1"/>
</dbReference>
<feature type="region of interest" description="Disordered" evidence="1">
    <location>
        <begin position="23"/>
        <end position="86"/>
    </location>
</feature>
<evidence type="ECO:0008006" key="4">
    <source>
        <dbReference type="Google" id="ProtNLM"/>
    </source>
</evidence>
<gene>
    <name evidence="2" type="ORF">Pmani_012965</name>
</gene>
<dbReference type="Proteomes" id="UP001292094">
    <property type="component" value="Unassembled WGS sequence"/>
</dbReference>
<protein>
    <recommendedName>
        <fullName evidence="4">NADH dehydrogenase [ubiquinone] flavoprotein 3, mitochondrial</fullName>
    </recommendedName>
</protein>
<evidence type="ECO:0000313" key="2">
    <source>
        <dbReference type="EMBL" id="KAK4315808.1"/>
    </source>
</evidence>
<dbReference type="InterPro" id="IPR026193">
    <property type="entry name" value="NDUFV3"/>
</dbReference>
<dbReference type="GO" id="GO:0045271">
    <property type="term" value="C:respiratory chain complex I"/>
    <property type="evidence" value="ECO:0007669"/>
    <property type="project" value="InterPro"/>
</dbReference>
<comment type="caution">
    <text evidence="2">The sequence shown here is derived from an EMBL/GenBank/DDBJ whole genome shotgun (WGS) entry which is preliminary data.</text>
</comment>
<dbReference type="EMBL" id="JAWZYT010001076">
    <property type="protein sequence ID" value="KAK4315808.1"/>
    <property type="molecule type" value="Genomic_DNA"/>
</dbReference>
<evidence type="ECO:0000256" key="1">
    <source>
        <dbReference type="SAM" id="MobiDB-lite"/>
    </source>
</evidence>
<evidence type="ECO:0000313" key="3">
    <source>
        <dbReference type="Proteomes" id="UP001292094"/>
    </source>
</evidence>
<dbReference type="AlphaFoldDB" id="A0AAE1PWP5"/>
<feature type="compositionally biased region" description="Pro residues" evidence="1">
    <location>
        <begin position="45"/>
        <end position="63"/>
    </location>
</feature>
<name>A0AAE1PWP5_9EUCA</name>
<reference evidence="2" key="1">
    <citation type="submission" date="2023-11" db="EMBL/GenBank/DDBJ databases">
        <title>Genome assemblies of two species of porcelain crab, Petrolisthes cinctipes and Petrolisthes manimaculis (Anomura: Porcellanidae).</title>
        <authorList>
            <person name="Angst P."/>
        </authorList>
    </citation>
    <scope>NUCLEOTIDE SEQUENCE</scope>
    <source>
        <strain evidence="2">PB745_02</strain>
        <tissue evidence="2">Gill</tissue>
    </source>
</reference>
<organism evidence="2 3">
    <name type="scientific">Petrolisthes manimaculis</name>
    <dbReference type="NCBI Taxonomy" id="1843537"/>
    <lineage>
        <taxon>Eukaryota</taxon>
        <taxon>Metazoa</taxon>
        <taxon>Ecdysozoa</taxon>
        <taxon>Arthropoda</taxon>
        <taxon>Crustacea</taxon>
        <taxon>Multicrustacea</taxon>
        <taxon>Malacostraca</taxon>
        <taxon>Eumalacostraca</taxon>
        <taxon>Eucarida</taxon>
        <taxon>Decapoda</taxon>
        <taxon>Pleocyemata</taxon>
        <taxon>Anomura</taxon>
        <taxon>Galatheoidea</taxon>
        <taxon>Porcellanidae</taxon>
        <taxon>Petrolisthes</taxon>
    </lineage>
</organism>
<dbReference type="GO" id="GO:0005739">
    <property type="term" value="C:mitochondrion"/>
    <property type="evidence" value="ECO:0007669"/>
    <property type="project" value="InterPro"/>
</dbReference>
<accession>A0AAE1PWP5</accession>
<keyword evidence="3" id="KW-1185">Reference proteome</keyword>
<sequence length="124" mass="12939">MATLYKLLRAGKTEAPILRAGLRGFCSEGPKTPPGQDKAEKPTTAAPPPPPAAAAAAPPPPAAPVYQSAATPDPPSQPVGPGADKGGAYPNTEYFCYNKDSYFQLEVEMVQHRVPQPGADNGHF</sequence>